<organism evidence="2 3">
    <name type="scientific">Corynebacterium tuscaniense</name>
    <dbReference type="NCBI Taxonomy" id="302449"/>
    <lineage>
        <taxon>Bacteria</taxon>
        <taxon>Bacillati</taxon>
        <taxon>Actinomycetota</taxon>
        <taxon>Actinomycetes</taxon>
        <taxon>Mycobacteriales</taxon>
        <taxon>Corynebacteriaceae</taxon>
        <taxon>Corynebacterium</taxon>
    </lineage>
</organism>
<dbReference type="InterPro" id="IPR036188">
    <property type="entry name" value="FAD/NAD-bd_sf"/>
</dbReference>
<sequence>MSKTKIAVIGAGLAGLTVAKHVRDASVDVYEATDRIGGKLRTVAFEGGPTDIGAESFIPTEDMRAFIEDLGLTGSLVDPTDAPTLRWDGKELSLIDVPRTTTFRHGLQELTEKLAEESGADIYIDAFISGITRATDKESGKEGFRLKGGEDKLYDHVVLAVPAPTAALLLKQVDADAAQALAKVKLANRVVVGMRFATGEGLPEAAEVRIADGADGVRAAAFVFSSQRWPHLADRDGALVRATLNVEAHADEDDLVDWALDDLATVTGFDGRAAGLEEIYVQRWFGAFPEDTAATKAAAQEASELIAQIPGISATGAWVSGPSICDVIAHARATADDVPTS</sequence>
<dbReference type="SUPFAM" id="SSF54373">
    <property type="entry name" value="FAD-linked reductases, C-terminal domain"/>
    <property type="match status" value="1"/>
</dbReference>
<dbReference type="Gene3D" id="3.50.50.60">
    <property type="entry name" value="FAD/NAD(P)-binding domain"/>
    <property type="match status" value="2"/>
</dbReference>
<proteinExistence type="predicted"/>
<dbReference type="Proteomes" id="UP000235836">
    <property type="component" value="Unassembled WGS sequence"/>
</dbReference>
<dbReference type="InterPro" id="IPR002937">
    <property type="entry name" value="Amino_oxidase"/>
</dbReference>
<comment type="caution">
    <text evidence="2">The sequence shown here is derived from an EMBL/GenBank/DDBJ whole genome shotgun (WGS) entry which is preliminary data.</text>
</comment>
<dbReference type="PANTHER" id="PTHR42923">
    <property type="entry name" value="PROTOPORPHYRINOGEN OXIDASE"/>
    <property type="match status" value="1"/>
</dbReference>
<dbReference type="PANTHER" id="PTHR42923:SF3">
    <property type="entry name" value="PROTOPORPHYRINOGEN OXIDASE"/>
    <property type="match status" value="1"/>
</dbReference>
<evidence type="ECO:0000259" key="1">
    <source>
        <dbReference type="Pfam" id="PF01593"/>
    </source>
</evidence>
<dbReference type="InterPro" id="IPR050464">
    <property type="entry name" value="Zeta_carotene_desat/Oxidored"/>
</dbReference>
<dbReference type="SUPFAM" id="SSF51905">
    <property type="entry name" value="FAD/NAD(P)-binding domain"/>
    <property type="match status" value="1"/>
</dbReference>
<dbReference type="AlphaFoldDB" id="A0A2N6T3U0"/>
<gene>
    <name evidence="2" type="ORF">CJ203_08245</name>
</gene>
<dbReference type="Pfam" id="PF01593">
    <property type="entry name" value="Amino_oxidase"/>
    <property type="match status" value="2"/>
</dbReference>
<dbReference type="EMBL" id="PNHG01000012">
    <property type="protein sequence ID" value="PMC63964.1"/>
    <property type="molecule type" value="Genomic_DNA"/>
</dbReference>
<accession>A0A2N6T3U0</accession>
<feature type="domain" description="Amine oxidase" evidence="1">
    <location>
        <begin position="102"/>
        <end position="338"/>
    </location>
</feature>
<keyword evidence="3" id="KW-1185">Reference proteome</keyword>
<evidence type="ECO:0000313" key="2">
    <source>
        <dbReference type="EMBL" id="PMC63964.1"/>
    </source>
</evidence>
<dbReference type="GO" id="GO:0016491">
    <property type="term" value="F:oxidoreductase activity"/>
    <property type="evidence" value="ECO:0007669"/>
    <property type="project" value="InterPro"/>
</dbReference>
<reference evidence="2 3" key="1">
    <citation type="submission" date="2017-09" db="EMBL/GenBank/DDBJ databases">
        <title>Bacterial strain isolated from the female urinary microbiota.</title>
        <authorList>
            <person name="Thomas-White K."/>
            <person name="Kumar N."/>
            <person name="Forster S."/>
            <person name="Putonti C."/>
            <person name="Lawley T."/>
            <person name="Wolfe A.J."/>
        </authorList>
    </citation>
    <scope>NUCLEOTIDE SEQUENCE [LARGE SCALE GENOMIC DNA]</scope>
    <source>
        <strain evidence="2 3">UMB0792</strain>
    </source>
</reference>
<name>A0A2N6T3U0_9CORY</name>
<evidence type="ECO:0000313" key="3">
    <source>
        <dbReference type="Proteomes" id="UP000235836"/>
    </source>
</evidence>
<dbReference type="RefSeq" id="WP_102724234.1">
    <property type="nucleotide sequence ID" value="NZ_PNHG01000012.1"/>
</dbReference>
<protein>
    <recommendedName>
        <fullName evidence="1">Amine oxidase domain-containing protein</fullName>
    </recommendedName>
</protein>
<feature type="domain" description="Amine oxidase" evidence="1">
    <location>
        <begin position="13"/>
        <end position="93"/>
    </location>
</feature>